<evidence type="ECO:0000313" key="1">
    <source>
        <dbReference type="EMBL" id="KAA6351217.1"/>
    </source>
</evidence>
<name>A0A5J4SYX4_9ZZZZ</name>
<sequence length="259" mass="26823">MQLTEAEIQELASRVAGILRVNSKGVGELPVADSLAGVLSLPALRFNGGIPEVVVAPVHLLQQIATDSMEAAVAAANTATGNANTAAGKANTAAVKADTATDHATTATGTVSGAIAASNVAANEAKSAAALALARLQELDGFTEMVAQDLSLSPTRMSLEYTSRITLGNPYVQSVAAQLFPRYLPQNVLFLCAGGESLDIDPTTGKLMIKKTGKTRFHIIPTGNTSLRKTIEIDVQAPVFRLTGTGTLRITSANAIRLT</sequence>
<accession>A0A5J4SYX4</accession>
<organism evidence="1">
    <name type="scientific">termite gut metagenome</name>
    <dbReference type="NCBI Taxonomy" id="433724"/>
    <lineage>
        <taxon>unclassified sequences</taxon>
        <taxon>metagenomes</taxon>
        <taxon>organismal metagenomes</taxon>
    </lineage>
</organism>
<proteinExistence type="predicted"/>
<dbReference type="AlphaFoldDB" id="A0A5J4SYX4"/>
<reference evidence="1" key="1">
    <citation type="submission" date="2019-03" db="EMBL/GenBank/DDBJ databases">
        <title>Single cell metagenomics reveals metabolic interactions within the superorganism composed of flagellate Streblomastix strix and complex community of Bacteroidetes bacteria on its surface.</title>
        <authorList>
            <person name="Treitli S.C."/>
            <person name="Kolisko M."/>
            <person name="Husnik F."/>
            <person name="Keeling P."/>
            <person name="Hampl V."/>
        </authorList>
    </citation>
    <scope>NUCLEOTIDE SEQUENCE</scope>
    <source>
        <strain evidence="1">STM</strain>
    </source>
</reference>
<comment type="caution">
    <text evidence="1">The sequence shown here is derived from an EMBL/GenBank/DDBJ whole genome shotgun (WGS) entry which is preliminary data.</text>
</comment>
<gene>
    <name evidence="1" type="ORF">EZS27_001363</name>
</gene>
<protein>
    <submittedName>
        <fullName evidence="1">Uncharacterized protein</fullName>
    </submittedName>
</protein>
<dbReference type="EMBL" id="SNRY01000016">
    <property type="protein sequence ID" value="KAA6351217.1"/>
    <property type="molecule type" value="Genomic_DNA"/>
</dbReference>